<name>A0A6J2YES4_SITOR</name>
<dbReference type="Pfam" id="PF00067">
    <property type="entry name" value="p450"/>
    <property type="match status" value="1"/>
</dbReference>
<evidence type="ECO:0000256" key="13">
    <source>
        <dbReference type="PIRSR" id="PIRSR602401-1"/>
    </source>
</evidence>
<comment type="subcellular location">
    <subcellularLocation>
        <location evidence="3">Endoplasmic reticulum membrane</location>
        <topology evidence="3">Peripheral membrane protein</topology>
    </subcellularLocation>
    <subcellularLocation>
        <location evidence="2">Microsome membrane</location>
        <topology evidence="2">Peripheral membrane protein</topology>
    </subcellularLocation>
</comment>
<keyword evidence="12" id="KW-0472">Membrane</keyword>
<evidence type="ECO:0000256" key="10">
    <source>
        <dbReference type="ARBA" id="ARBA00023004"/>
    </source>
</evidence>
<dbReference type="GO" id="GO:0005506">
    <property type="term" value="F:iron ion binding"/>
    <property type="evidence" value="ECO:0007669"/>
    <property type="project" value="InterPro"/>
</dbReference>
<dbReference type="InterPro" id="IPR002401">
    <property type="entry name" value="Cyt_P450_E_grp-I"/>
</dbReference>
<keyword evidence="15" id="KW-1185">Reference proteome</keyword>
<keyword evidence="6 13" id="KW-0479">Metal-binding</keyword>
<evidence type="ECO:0000256" key="7">
    <source>
        <dbReference type="ARBA" id="ARBA00022824"/>
    </source>
</evidence>
<keyword evidence="8" id="KW-0492">Microsome</keyword>
<keyword evidence="5 13" id="KW-0349">Heme</keyword>
<comment type="cofactor">
    <cofactor evidence="1 13">
        <name>heme</name>
        <dbReference type="ChEBI" id="CHEBI:30413"/>
    </cofactor>
</comment>
<evidence type="ECO:0000313" key="15">
    <source>
        <dbReference type="Proteomes" id="UP000504635"/>
    </source>
</evidence>
<feature type="binding site" description="axial binding residue" evidence="13">
    <location>
        <position position="438"/>
    </location>
    <ligand>
        <name>heme</name>
        <dbReference type="ChEBI" id="CHEBI:30413"/>
    </ligand>
    <ligandPart>
        <name>Fe</name>
        <dbReference type="ChEBI" id="CHEBI:18248"/>
    </ligandPart>
</feature>
<evidence type="ECO:0000256" key="8">
    <source>
        <dbReference type="ARBA" id="ARBA00022848"/>
    </source>
</evidence>
<dbReference type="OrthoDB" id="2789670at2759"/>
<evidence type="ECO:0000256" key="9">
    <source>
        <dbReference type="ARBA" id="ARBA00023002"/>
    </source>
</evidence>
<dbReference type="Gene3D" id="1.10.630.10">
    <property type="entry name" value="Cytochrome P450"/>
    <property type="match status" value="1"/>
</dbReference>
<dbReference type="PRINTS" id="PR00385">
    <property type="entry name" value="P450"/>
</dbReference>
<dbReference type="RefSeq" id="XP_030761380.1">
    <property type="nucleotide sequence ID" value="XM_030905520.1"/>
</dbReference>
<evidence type="ECO:0000256" key="4">
    <source>
        <dbReference type="ARBA" id="ARBA00010617"/>
    </source>
</evidence>
<evidence type="ECO:0000313" key="16">
    <source>
        <dbReference type="RefSeq" id="XP_030761380.1"/>
    </source>
</evidence>
<dbReference type="SUPFAM" id="SSF48264">
    <property type="entry name" value="Cytochrome P450"/>
    <property type="match status" value="1"/>
</dbReference>
<evidence type="ECO:0000256" key="1">
    <source>
        <dbReference type="ARBA" id="ARBA00001971"/>
    </source>
</evidence>
<dbReference type="InterPro" id="IPR017972">
    <property type="entry name" value="Cyt_P450_CS"/>
</dbReference>
<evidence type="ECO:0000256" key="5">
    <source>
        <dbReference type="ARBA" id="ARBA00022617"/>
    </source>
</evidence>
<evidence type="ECO:0000256" key="14">
    <source>
        <dbReference type="RuleBase" id="RU000461"/>
    </source>
</evidence>
<dbReference type="GO" id="GO:0016705">
    <property type="term" value="F:oxidoreductase activity, acting on paired donors, with incorporation or reduction of molecular oxygen"/>
    <property type="evidence" value="ECO:0007669"/>
    <property type="project" value="InterPro"/>
</dbReference>
<accession>A0A6J2YES4</accession>
<dbReference type="GO" id="GO:0020037">
    <property type="term" value="F:heme binding"/>
    <property type="evidence" value="ECO:0007669"/>
    <property type="project" value="InterPro"/>
</dbReference>
<evidence type="ECO:0000256" key="12">
    <source>
        <dbReference type="ARBA" id="ARBA00023136"/>
    </source>
</evidence>
<keyword evidence="9 14" id="KW-0560">Oxidoreductase</keyword>
<dbReference type="PANTHER" id="PTHR24292:SF100">
    <property type="entry name" value="CYTOCHROME P450 6A16, ISOFORM B-RELATED"/>
    <property type="match status" value="1"/>
</dbReference>
<keyword evidence="7" id="KW-0256">Endoplasmic reticulum</keyword>
<dbReference type="FunCoup" id="A0A6J2YES4">
    <property type="interactions" value="311"/>
</dbReference>
<dbReference type="CDD" id="cd11056">
    <property type="entry name" value="CYP6-like"/>
    <property type="match status" value="1"/>
</dbReference>
<dbReference type="GO" id="GO:0005789">
    <property type="term" value="C:endoplasmic reticulum membrane"/>
    <property type="evidence" value="ECO:0007669"/>
    <property type="project" value="UniProtKB-SubCell"/>
</dbReference>
<dbReference type="PROSITE" id="PS00086">
    <property type="entry name" value="CYTOCHROME_P450"/>
    <property type="match status" value="1"/>
</dbReference>
<keyword evidence="11 14" id="KW-0503">Monooxygenase</keyword>
<keyword evidence="10 13" id="KW-0408">Iron</keyword>
<dbReference type="InterPro" id="IPR050476">
    <property type="entry name" value="Insect_CytP450_Detox"/>
</dbReference>
<dbReference type="GO" id="GO:0004497">
    <property type="term" value="F:monooxygenase activity"/>
    <property type="evidence" value="ECO:0007669"/>
    <property type="project" value="UniProtKB-KW"/>
</dbReference>
<dbReference type="KEGG" id="soy:115886394"/>
<comment type="similarity">
    <text evidence="4 14">Belongs to the cytochrome P450 family.</text>
</comment>
<evidence type="ECO:0000256" key="2">
    <source>
        <dbReference type="ARBA" id="ARBA00004174"/>
    </source>
</evidence>
<proteinExistence type="inferred from homology"/>
<gene>
    <name evidence="16" type="primary">LOC115886394</name>
</gene>
<dbReference type="InParanoid" id="A0A6J2YES4"/>
<dbReference type="AlphaFoldDB" id="A0A6J2YES4"/>
<dbReference type="PRINTS" id="PR00463">
    <property type="entry name" value="EP450I"/>
</dbReference>
<dbReference type="PANTHER" id="PTHR24292">
    <property type="entry name" value="CYTOCHROME P450"/>
    <property type="match status" value="1"/>
</dbReference>
<evidence type="ECO:0000256" key="11">
    <source>
        <dbReference type="ARBA" id="ARBA00023033"/>
    </source>
</evidence>
<protein>
    <submittedName>
        <fullName evidence="16">Cytochrome P450 6k1-like</fullName>
    </submittedName>
</protein>
<dbReference type="FunFam" id="1.10.630.10:FF:000042">
    <property type="entry name" value="Cytochrome P450"/>
    <property type="match status" value="1"/>
</dbReference>
<dbReference type="Proteomes" id="UP000504635">
    <property type="component" value="Unplaced"/>
</dbReference>
<dbReference type="InterPro" id="IPR001128">
    <property type="entry name" value="Cyt_P450"/>
</dbReference>
<evidence type="ECO:0000256" key="6">
    <source>
        <dbReference type="ARBA" id="ARBA00022723"/>
    </source>
</evidence>
<dbReference type="GeneID" id="115886394"/>
<evidence type="ECO:0000256" key="3">
    <source>
        <dbReference type="ARBA" id="ARBA00004406"/>
    </source>
</evidence>
<reference evidence="16" key="1">
    <citation type="submission" date="2025-08" db="UniProtKB">
        <authorList>
            <consortium name="RefSeq"/>
        </authorList>
    </citation>
    <scope>IDENTIFICATION</scope>
    <source>
        <tissue evidence="16">Gonads</tissue>
    </source>
</reference>
<sequence>MLVYLISAILVFVFYVKWKLSYWKRAGLYQFDTEFLFGNFRKELLGKASIFEAFSEQYRQLKALNQKHGGVYLMIKPVYVPVDLDIIKRIVIKDFPYFLGHGDNSHPKDNLTMNLFGLYGDPWRKLRTKLTPTFTSGKMKLMFDTLVGKTTGLEKLVRSHIKNNKALDIKEVIARFTTDIIASCAFGIESNCLDEAENEFRKYGKKVFEPTTWRVFVMNGLPKFLLDLCFNLGFHAFPKEINEFFTKTVQDTIRYREESKVIRKDFMHLLLQMKNQKDKADSITEDEIIAQCFVFFAAGYETSSTTTTFALLELCQDQEIQDKLRAEIKDVLERHDGKITYDAIMEMTYLEMVLNETLRKYPPVPVIPRLCTKDYHVPDTDVVIKKGTNVQIPVWGIQNDPEYFPNPDKFNPENFNAENKAKIHEMVFIPFGEGPRMCIGLRFGKLQSKVALVSLLRNFRFTLSDKTQTPIKFEKVSFILAVEGDVWLNASEL</sequence>
<dbReference type="InterPro" id="IPR036396">
    <property type="entry name" value="Cyt_P450_sf"/>
</dbReference>
<organism evidence="15 16">
    <name type="scientific">Sitophilus oryzae</name>
    <name type="common">Rice weevil</name>
    <name type="synonym">Curculio oryzae</name>
    <dbReference type="NCBI Taxonomy" id="7048"/>
    <lineage>
        <taxon>Eukaryota</taxon>
        <taxon>Metazoa</taxon>
        <taxon>Ecdysozoa</taxon>
        <taxon>Arthropoda</taxon>
        <taxon>Hexapoda</taxon>
        <taxon>Insecta</taxon>
        <taxon>Pterygota</taxon>
        <taxon>Neoptera</taxon>
        <taxon>Endopterygota</taxon>
        <taxon>Coleoptera</taxon>
        <taxon>Polyphaga</taxon>
        <taxon>Cucujiformia</taxon>
        <taxon>Curculionidae</taxon>
        <taxon>Dryophthorinae</taxon>
        <taxon>Sitophilus</taxon>
    </lineage>
</organism>